<sequence>MIASVFVELGPWSWIVLGFALLAAEILVPGVFLVWIGLAALATGLLSIAFWEARFWDWQVQTLVFLALSLVAAYGGYRFVHGRQAPSDQPLLNQRAKQLVGRTATLDESIRDNRGRIRIGDTYWRVSGPDAAAGTRVRVVAVKDGDLVVEII</sequence>
<dbReference type="RefSeq" id="WP_156710652.1">
    <property type="nucleotide sequence ID" value="NZ_WPHG01000001.1"/>
</dbReference>
<keyword evidence="3 5" id="KW-1133">Transmembrane helix</keyword>
<keyword evidence="4 5" id="KW-0472">Membrane</keyword>
<evidence type="ECO:0000256" key="1">
    <source>
        <dbReference type="ARBA" id="ARBA00004141"/>
    </source>
</evidence>
<evidence type="ECO:0000256" key="5">
    <source>
        <dbReference type="SAM" id="Phobius"/>
    </source>
</evidence>
<protein>
    <submittedName>
        <fullName evidence="7">NfeD family protein</fullName>
    </submittedName>
</protein>
<evidence type="ECO:0000256" key="2">
    <source>
        <dbReference type="ARBA" id="ARBA00022692"/>
    </source>
</evidence>
<dbReference type="GO" id="GO:0005886">
    <property type="term" value="C:plasma membrane"/>
    <property type="evidence" value="ECO:0007669"/>
    <property type="project" value="TreeGrafter"/>
</dbReference>
<keyword evidence="2 5" id="KW-0812">Transmembrane</keyword>
<accession>A0A844QD54</accession>
<proteinExistence type="predicted"/>
<reference evidence="7 8" key="1">
    <citation type="submission" date="2019-12" db="EMBL/GenBank/DDBJ databases">
        <title>Nitratireductor arenosus sp. nov., Isolated from sea sand, Jeju island, South Korea.</title>
        <authorList>
            <person name="Kim W."/>
        </authorList>
    </citation>
    <scope>NUCLEOTIDE SEQUENCE [LARGE SCALE GENOMIC DNA]</scope>
    <source>
        <strain evidence="7 8">CAU 1489</strain>
    </source>
</reference>
<evidence type="ECO:0000256" key="3">
    <source>
        <dbReference type="ARBA" id="ARBA00022989"/>
    </source>
</evidence>
<feature type="transmembrane region" description="Helical" evidence="5">
    <location>
        <begin position="12"/>
        <end position="38"/>
    </location>
</feature>
<dbReference type="Gene3D" id="2.40.50.140">
    <property type="entry name" value="Nucleic acid-binding proteins"/>
    <property type="match status" value="1"/>
</dbReference>
<dbReference type="PANTHER" id="PTHR33507:SF3">
    <property type="entry name" value="INNER MEMBRANE PROTEIN YBBJ"/>
    <property type="match status" value="1"/>
</dbReference>
<gene>
    <name evidence="7" type="ORF">GN330_00690</name>
</gene>
<dbReference type="Pfam" id="PF01957">
    <property type="entry name" value="NfeD"/>
    <property type="match status" value="1"/>
</dbReference>
<comment type="subcellular location">
    <subcellularLocation>
        <location evidence="1">Membrane</location>
        <topology evidence="1">Multi-pass membrane protein</topology>
    </subcellularLocation>
</comment>
<dbReference type="PANTHER" id="PTHR33507">
    <property type="entry name" value="INNER MEMBRANE PROTEIN YBBJ"/>
    <property type="match status" value="1"/>
</dbReference>
<feature type="transmembrane region" description="Helical" evidence="5">
    <location>
        <begin position="58"/>
        <end position="77"/>
    </location>
</feature>
<feature type="domain" description="NfeD-like C-terminal" evidence="6">
    <location>
        <begin position="97"/>
        <end position="150"/>
    </location>
</feature>
<evidence type="ECO:0000313" key="8">
    <source>
        <dbReference type="Proteomes" id="UP000463224"/>
    </source>
</evidence>
<keyword evidence="8" id="KW-1185">Reference proteome</keyword>
<evidence type="ECO:0000259" key="6">
    <source>
        <dbReference type="Pfam" id="PF01957"/>
    </source>
</evidence>
<dbReference type="Proteomes" id="UP000463224">
    <property type="component" value="Unassembled WGS sequence"/>
</dbReference>
<organism evidence="7 8">
    <name type="scientific">Nitratireductor arenosus</name>
    <dbReference type="NCBI Taxonomy" id="2682096"/>
    <lineage>
        <taxon>Bacteria</taxon>
        <taxon>Pseudomonadati</taxon>
        <taxon>Pseudomonadota</taxon>
        <taxon>Alphaproteobacteria</taxon>
        <taxon>Hyphomicrobiales</taxon>
        <taxon>Phyllobacteriaceae</taxon>
        <taxon>Nitratireductor</taxon>
    </lineage>
</organism>
<evidence type="ECO:0000256" key="4">
    <source>
        <dbReference type="ARBA" id="ARBA00023136"/>
    </source>
</evidence>
<evidence type="ECO:0000313" key="7">
    <source>
        <dbReference type="EMBL" id="MVA95769.1"/>
    </source>
</evidence>
<dbReference type="EMBL" id="WPHG01000001">
    <property type="protein sequence ID" value="MVA95769.1"/>
    <property type="molecule type" value="Genomic_DNA"/>
</dbReference>
<dbReference type="InterPro" id="IPR052165">
    <property type="entry name" value="Membrane_assoc_protease"/>
</dbReference>
<dbReference type="AlphaFoldDB" id="A0A844QD54"/>
<comment type="caution">
    <text evidence="7">The sequence shown here is derived from an EMBL/GenBank/DDBJ whole genome shotgun (WGS) entry which is preliminary data.</text>
</comment>
<dbReference type="InterPro" id="IPR002810">
    <property type="entry name" value="NfeD-like_C"/>
</dbReference>
<dbReference type="InterPro" id="IPR012340">
    <property type="entry name" value="NA-bd_OB-fold"/>
</dbReference>
<name>A0A844QD54_9HYPH</name>